<evidence type="ECO:0000313" key="2">
    <source>
        <dbReference type="Proteomes" id="UP000239990"/>
    </source>
</evidence>
<organism evidence="1 2">
    <name type="scientific">Achromobacter spanius</name>
    <dbReference type="NCBI Taxonomy" id="217203"/>
    <lineage>
        <taxon>Bacteria</taxon>
        <taxon>Pseudomonadati</taxon>
        <taxon>Pseudomonadota</taxon>
        <taxon>Betaproteobacteria</taxon>
        <taxon>Burkholderiales</taxon>
        <taxon>Alcaligenaceae</taxon>
        <taxon>Achromobacter</taxon>
    </lineage>
</organism>
<dbReference type="Gene3D" id="3.30.2270.10">
    <property type="entry name" value="Folate-binding superfamily"/>
    <property type="match status" value="1"/>
</dbReference>
<name>A0A2S5GTQ2_9BURK</name>
<proteinExistence type="predicted"/>
<dbReference type="Proteomes" id="UP000239990">
    <property type="component" value="Unassembled WGS sequence"/>
</dbReference>
<sequence length="92" mass="10759">MLMLTCPYCGPRAETEFTCGGEADIVRPLDCDALTDAQWADYAFMRRNERGRAREQWQHAHGCRRWFLAERDTVSHEFHGFHTFEHAAGERK</sequence>
<dbReference type="GO" id="GO:0046653">
    <property type="term" value="P:tetrahydrofolate metabolic process"/>
    <property type="evidence" value="ECO:0007669"/>
    <property type="project" value="InterPro"/>
</dbReference>
<dbReference type="InterPro" id="IPR006279">
    <property type="entry name" value="SoxD"/>
</dbReference>
<accession>A0A2S5GTQ2</accession>
<dbReference type="InterPro" id="IPR038561">
    <property type="entry name" value="SoxD_sf"/>
</dbReference>
<comment type="caution">
    <text evidence="1">The sequence shown here is derived from an EMBL/GenBank/DDBJ whole genome shotgun (WGS) entry which is preliminary data.</text>
</comment>
<dbReference type="GO" id="GO:0008115">
    <property type="term" value="F:sarcosine oxidase activity"/>
    <property type="evidence" value="ECO:0007669"/>
    <property type="project" value="InterPro"/>
</dbReference>
<protein>
    <submittedName>
        <fullName evidence="1">Sarcosine oxidase subunit delta</fullName>
    </submittedName>
</protein>
<dbReference type="AlphaFoldDB" id="A0A2S5GTQ2"/>
<dbReference type="Pfam" id="PF04267">
    <property type="entry name" value="SoxD"/>
    <property type="match status" value="1"/>
</dbReference>
<gene>
    <name evidence="1" type="ORF">C4E15_11165</name>
</gene>
<dbReference type="RefSeq" id="WP_046803450.1">
    <property type="nucleotide sequence ID" value="NZ_PREU01000004.1"/>
</dbReference>
<dbReference type="OrthoDB" id="7159274at2"/>
<dbReference type="EMBL" id="PREU01000004">
    <property type="protein sequence ID" value="PPA76221.1"/>
    <property type="molecule type" value="Genomic_DNA"/>
</dbReference>
<reference evidence="1 2" key="1">
    <citation type="submission" date="2018-02" db="EMBL/GenBank/DDBJ databases">
        <title>Draft Genome of Achromobacter spanius stain 6.</title>
        <authorList>
            <person name="Gunasekera T.S."/>
            <person name="Radwan O."/>
            <person name="Ruiz O.N."/>
        </authorList>
    </citation>
    <scope>NUCLEOTIDE SEQUENCE [LARGE SCALE GENOMIC DNA]</scope>
    <source>
        <strain evidence="1 2">6</strain>
    </source>
</reference>
<evidence type="ECO:0000313" key="1">
    <source>
        <dbReference type="EMBL" id="PPA76221.1"/>
    </source>
</evidence>